<dbReference type="OrthoDB" id="541710at2759"/>
<dbReference type="AlphaFoldDB" id="A0A7J7IM38"/>
<dbReference type="InterPro" id="IPR001104">
    <property type="entry name" value="3-oxo-5_a-steroid_4-DH_C"/>
</dbReference>
<accession>A0A7J7IM38</accession>
<dbReference type="Pfam" id="PF02544">
    <property type="entry name" value="Steroid_dh"/>
    <property type="match status" value="1"/>
</dbReference>
<evidence type="ECO:0000256" key="3">
    <source>
        <dbReference type="ARBA" id="ARBA00022989"/>
    </source>
</evidence>
<keyword evidence="2 5" id="KW-0812">Transmembrane</keyword>
<sequence length="307" mass="34423">MLCRLLAAGLVGYWTVAILIVVGKFCRTRLDVWTRYGKLQQDDRELTLSFSSWPQWSLSHACTFRSFYILGSIWNAVLVWSAGRWSVEAVSVSATAAKGDCADAYRTAAVLFRVTNVQVFTCRQTPLILGLAGASFYIAVPTLWAWGQRCRCTSGLLRADLQQQAQRVVRGGWRLAAIALFLFASLAQYWTHGELARVRRPRKRRCCEKSSADISATAPTYAVIRRGAFAWSTCPHYVAEMLIYTALAGIIATGDCARHCLVLPLLILLFVVTNLSHTARESKRWLQQRYPHDGFVRKRAALLPGLF</sequence>
<dbReference type="PROSITE" id="PS50244">
    <property type="entry name" value="S5A_REDUCTASE"/>
    <property type="match status" value="1"/>
</dbReference>
<dbReference type="UniPathway" id="UPA00378"/>
<dbReference type="EMBL" id="VWRR01000005">
    <property type="protein sequence ID" value="KAF6003769.1"/>
    <property type="molecule type" value="Genomic_DNA"/>
</dbReference>
<keyword evidence="3 5" id="KW-1133">Transmembrane helix</keyword>
<dbReference type="Proteomes" id="UP000530660">
    <property type="component" value="Unassembled WGS sequence"/>
</dbReference>
<protein>
    <submittedName>
        <fullName evidence="7">Steroid 5 alpha-reductase 3</fullName>
    </submittedName>
</protein>
<reference evidence="7 8" key="1">
    <citation type="journal article" date="2020" name="J. Phycol.">
        <title>Comparative genome analysis reveals Cyanidiococcus gen. nov., a new extremophilic red algal genus sister to Cyanidioschyzon (Cyanidioschyzonaceae, Rhodophyta).</title>
        <authorList>
            <person name="Liu S.-L."/>
            <person name="Chiang Y.-R."/>
            <person name="Yoon H.S."/>
            <person name="Fu H.-Y."/>
        </authorList>
    </citation>
    <scope>NUCLEOTIDE SEQUENCE [LARGE SCALE GENOMIC DNA]</scope>
    <source>
        <strain evidence="7 8">THAL066</strain>
    </source>
</reference>
<dbReference type="InterPro" id="IPR039698">
    <property type="entry name" value="Dfg10/SRD5A3"/>
</dbReference>
<name>A0A7J7IM38_9RHOD</name>
<evidence type="ECO:0000259" key="6">
    <source>
        <dbReference type="Pfam" id="PF02544"/>
    </source>
</evidence>
<evidence type="ECO:0000256" key="5">
    <source>
        <dbReference type="SAM" id="Phobius"/>
    </source>
</evidence>
<gene>
    <name evidence="7" type="primary">SRD5A3</name>
    <name evidence="7" type="ORF">F1559_001076</name>
</gene>
<dbReference type="PANTHER" id="PTHR14624">
    <property type="entry name" value="DFG10 PROTEIN"/>
    <property type="match status" value="1"/>
</dbReference>
<dbReference type="GO" id="GO:0005783">
    <property type="term" value="C:endoplasmic reticulum"/>
    <property type="evidence" value="ECO:0007669"/>
    <property type="project" value="TreeGrafter"/>
</dbReference>
<organism evidence="7 8">
    <name type="scientific">Cyanidiococcus yangmingshanensis</name>
    <dbReference type="NCBI Taxonomy" id="2690220"/>
    <lineage>
        <taxon>Eukaryota</taxon>
        <taxon>Rhodophyta</taxon>
        <taxon>Bangiophyceae</taxon>
        <taxon>Cyanidiales</taxon>
        <taxon>Cyanidiaceae</taxon>
        <taxon>Cyanidiococcus</taxon>
    </lineage>
</organism>
<proteinExistence type="predicted"/>
<feature type="transmembrane region" description="Helical" evidence="5">
    <location>
        <begin position="6"/>
        <end position="26"/>
    </location>
</feature>
<evidence type="ECO:0000256" key="4">
    <source>
        <dbReference type="ARBA" id="ARBA00023136"/>
    </source>
</evidence>
<comment type="subcellular location">
    <subcellularLocation>
        <location evidence="1">Endomembrane system</location>
        <topology evidence="1">Multi-pass membrane protein</topology>
    </subcellularLocation>
</comment>
<evidence type="ECO:0000256" key="1">
    <source>
        <dbReference type="ARBA" id="ARBA00004127"/>
    </source>
</evidence>
<keyword evidence="8" id="KW-1185">Reference proteome</keyword>
<comment type="caution">
    <text evidence="7">The sequence shown here is derived from an EMBL/GenBank/DDBJ whole genome shotgun (WGS) entry which is preliminary data.</text>
</comment>
<dbReference type="GO" id="GO:0016095">
    <property type="term" value="P:polyprenol catabolic process"/>
    <property type="evidence" value="ECO:0007669"/>
    <property type="project" value="TreeGrafter"/>
</dbReference>
<dbReference type="GO" id="GO:0003865">
    <property type="term" value="F:3-oxo-5-alpha-steroid 4-dehydrogenase activity"/>
    <property type="evidence" value="ECO:0007669"/>
    <property type="project" value="TreeGrafter"/>
</dbReference>
<dbReference type="GO" id="GO:0006488">
    <property type="term" value="P:dolichol-linked oligosaccharide biosynthetic process"/>
    <property type="evidence" value="ECO:0007669"/>
    <property type="project" value="InterPro"/>
</dbReference>
<feature type="transmembrane region" description="Helical" evidence="5">
    <location>
        <begin position="127"/>
        <end position="147"/>
    </location>
</feature>
<feature type="transmembrane region" description="Helical" evidence="5">
    <location>
        <begin position="168"/>
        <end position="190"/>
    </location>
</feature>
<evidence type="ECO:0000313" key="8">
    <source>
        <dbReference type="Proteomes" id="UP000530660"/>
    </source>
</evidence>
<feature type="domain" description="3-oxo-5-alpha-steroid 4-dehydrogenase C-terminal" evidence="6">
    <location>
        <begin position="218"/>
        <end position="307"/>
    </location>
</feature>
<evidence type="ECO:0000256" key="2">
    <source>
        <dbReference type="ARBA" id="ARBA00022692"/>
    </source>
</evidence>
<keyword evidence="4 5" id="KW-0472">Membrane</keyword>
<evidence type="ECO:0000313" key="7">
    <source>
        <dbReference type="EMBL" id="KAF6003769.1"/>
    </source>
</evidence>
<feature type="transmembrane region" description="Helical" evidence="5">
    <location>
        <begin position="261"/>
        <end position="279"/>
    </location>
</feature>
<dbReference type="PANTHER" id="PTHR14624:SF0">
    <property type="entry name" value="POLYPRENOL REDUCTASE"/>
    <property type="match status" value="1"/>
</dbReference>